<dbReference type="AlphaFoldDB" id="A0A3B1C6K6"/>
<dbReference type="PROSITE" id="PS00198">
    <property type="entry name" value="4FE4S_FER_1"/>
    <property type="match status" value="2"/>
</dbReference>
<dbReference type="InterPro" id="IPR017896">
    <property type="entry name" value="4Fe4S_Fe-S-bd"/>
</dbReference>
<dbReference type="GO" id="GO:0005886">
    <property type="term" value="C:plasma membrane"/>
    <property type="evidence" value="ECO:0007669"/>
    <property type="project" value="TreeGrafter"/>
</dbReference>
<feature type="domain" description="4Fe-4S ferredoxin-type" evidence="8">
    <location>
        <begin position="197"/>
        <end position="225"/>
    </location>
</feature>
<evidence type="ECO:0000256" key="1">
    <source>
        <dbReference type="ARBA" id="ARBA00022448"/>
    </source>
</evidence>
<feature type="transmembrane region" description="Helical" evidence="7">
    <location>
        <begin position="21"/>
        <end position="40"/>
    </location>
</feature>
<feature type="domain" description="4Fe-4S ferredoxin-type" evidence="8">
    <location>
        <begin position="437"/>
        <end position="467"/>
    </location>
</feature>
<keyword evidence="1" id="KW-0813">Transport</keyword>
<feature type="transmembrane region" description="Helical" evidence="7">
    <location>
        <begin position="46"/>
        <end position="64"/>
    </location>
</feature>
<evidence type="ECO:0000256" key="3">
    <source>
        <dbReference type="ARBA" id="ARBA00022723"/>
    </source>
</evidence>
<dbReference type="PANTHER" id="PTHR30176:SF3">
    <property type="entry name" value="FERREDOXIN-TYPE PROTEIN NAPH"/>
    <property type="match status" value="1"/>
</dbReference>
<sequence length="483" mass="53887">MALFVYFIWISDFKGLKGYEVALFLEINPLVGLSSLLTGWTVYKGLWLSLLVIIPTIFFGRFFCSWVCPMGIANHWAGHQARSEAEYIKVNSHRPLYRLKYYLLAVLLILSLFGASQIGLFDPIAMIYRSFIISVFPAIDSGRGFIFTRPHVFLGGVLISLLFIAVIFASRGIPRLFCRAICPLGAMLGVASLLSVMRIRRDIEKCTDCNLCLQSCQGACDPHTGLRASECLMCMNCITDCKDGALSYGLPKLSHAIHKPLDVNRRRLVETALASAILFPMMKTSLTSEANPQPMVIRPPGALSEPDFLRRCIKCSMCMRVCPTNVLQPALLEAGFEGLWSPILINKIGYCEYHCTLCGQVCPTGAIEQVEIKDKVGTRDVKPIKLGTAFYDRGRCLPWAMNTQCIVCEEVCPTSPKAIWFEEAQTRTRSGAVKKLKRPFVDPKLCIGCGICENKCPVRDWPAIRVTSVGETRSLTNRMILKR</sequence>
<proteinExistence type="predicted"/>
<evidence type="ECO:0000256" key="2">
    <source>
        <dbReference type="ARBA" id="ARBA00022485"/>
    </source>
</evidence>
<keyword evidence="7" id="KW-1133">Transmembrane helix</keyword>
<dbReference type="Pfam" id="PF12838">
    <property type="entry name" value="Fer4_7"/>
    <property type="match status" value="1"/>
</dbReference>
<keyword evidence="6" id="KW-0411">Iron-sulfur</keyword>
<accession>A0A3B1C6K6</accession>
<evidence type="ECO:0000256" key="7">
    <source>
        <dbReference type="SAM" id="Phobius"/>
    </source>
</evidence>
<dbReference type="GO" id="GO:0051539">
    <property type="term" value="F:4 iron, 4 sulfur cluster binding"/>
    <property type="evidence" value="ECO:0007669"/>
    <property type="project" value="UniProtKB-KW"/>
</dbReference>
<dbReference type="SUPFAM" id="SSF54862">
    <property type="entry name" value="4Fe-4S ferredoxins"/>
    <property type="match status" value="2"/>
</dbReference>
<evidence type="ECO:0000313" key="9">
    <source>
        <dbReference type="EMBL" id="VAX19488.1"/>
    </source>
</evidence>
<evidence type="ECO:0000256" key="4">
    <source>
        <dbReference type="ARBA" id="ARBA00022982"/>
    </source>
</evidence>
<dbReference type="Gene3D" id="3.30.70.20">
    <property type="match status" value="1"/>
</dbReference>
<name>A0A3B1C6K6_9ZZZZ</name>
<feature type="domain" description="4Fe-4S ferredoxin-type" evidence="8">
    <location>
        <begin position="302"/>
        <end position="332"/>
    </location>
</feature>
<dbReference type="InterPro" id="IPR017900">
    <property type="entry name" value="4Fe4S_Fe_S_CS"/>
</dbReference>
<keyword evidence="7" id="KW-0472">Membrane</keyword>
<keyword evidence="4" id="KW-0249">Electron transport</keyword>
<protein>
    <submittedName>
        <fullName evidence="9">4Fe-4S ferredoxin iron-sulfur binding domain protein</fullName>
    </submittedName>
</protein>
<feature type="domain" description="4Fe-4S ferredoxin-type" evidence="8">
    <location>
        <begin position="341"/>
        <end position="372"/>
    </location>
</feature>
<dbReference type="CDD" id="cd16373">
    <property type="entry name" value="DMSOR_beta_like"/>
    <property type="match status" value="1"/>
</dbReference>
<dbReference type="Pfam" id="PF00037">
    <property type="entry name" value="Fer4"/>
    <property type="match status" value="1"/>
</dbReference>
<dbReference type="InterPro" id="IPR051684">
    <property type="entry name" value="Electron_Trans/Redox"/>
</dbReference>
<evidence type="ECO:0000256" key="5">
    <source>
        <dbReference type="ARBA" id="ARBA00023004"/>
    </source>
</evidence>
<dbReference type="Gene3D" id="3.30.70.3270">
    <property type="match status" value="1"/>
</dbReference>
<evidence type="ECO:0000256" key="6">
    <source>
        <dbReference type="ARBA" id="ARBA00023014"/>
    </source>
</evidence>
<keyword evidence="2" id="KW-0004">4Fe-4S</keyword>
<dbReference type="PROSITE" id="PS51379">
    <property type="entry name" value="4FE4S_FER_2"/>
    <property type="match status" value="4"/>
</dbReference>
<keyword evidence="7" id="KW-0812">Transmembrane</keyword>
<keyword evidence="3" id="KW-0479">Metal-binding</keyword>
<dbReference type="Pfam" id="PF12801">
    <property type="entry name" value="Fer4_5"/>
    <property type="match status" value="2"/>
</dbReference>
<feature type="transmembrane region" description="Helical" evidence="7">
    <location>
        <begin position="176"/>
        <end position="197"/>
    </location>
</feature>
<keyword evidence="5" id="KW-0408">Iron</keyword>
<dbReference type="PANTHER" id="PTHR30176">
    <property type="entry name" value="FERREDOXIN-TYPE PROTEIN NAPH"/>
    <property type="match status" value="1"/>
</dbReference>
<dbReference type="GO" id="GO:0046872">
    <property type="term" value="F:metal ion binding"/>
    <property type="evidence" value="ECO:0007669"/>
    <property type="project" value="UniProtKB-KW"/>
</dbReference>
<feature type="transmembrane region" description="Helical" evidence="7">
    <location>
        <begin position="101"/>
        <end position="121"/>
    </location>
</feature>
<evidence type="ECO:0000259" key="8">
    <source>
        <dbReference type="PROSITE" id="PS51379"/>
    </source>
</evidence>
<dbReference type="EMBL" id="UOGE01000046">
    <property type="protein sequence ID" value="VAX19488.1"/>
    <property type="molecule type" value="Genomic_DNA"/>
</dbReference>
<gene>
    <name evidence="9" type="ORF">MNBD_NITROSPINAE02-928</name>
</gene>
<feature type="transmembrane region" description="Helical" evidence="7">
    <location>
        <begin position="151"/>
        <end position="169"/>
    </location>
</feature>
<organism evidence="9">
    <name type="scientific">hydrothermal vent metagenome</name>
    <dbReference type="NCBI Taxonomy" id="652676"/>
    <lineage>
        <taxon>unclassified sequences</taxon>
        <taxon>metagenomes</taxon>
        <taxon>ecological metagenomes</taxon>
    </lineage>
</organism>
<reference evidence="9" key="1">
    <citation type="submission" date="2018-06" db="EMBL/GenBank/DDBJ databases">
        <authorList>
            <person name="Zhirakovskaya E."/>
        </authorList>
    </citation>
    <scope>NUCLEOTIDE SEQUENCE</scope>
</reference>